<dbReference type="GO" id="GO:0043190">
    <property type="term" value="C:ATP-binding cassette (ABC) transporter complex"/>
    <property type="evidence" value="ECO:0007669"/>
    <property type="project" value="InterPro"/>
</dbReference>
<comment type="caution">
    <text evidence="10">The sequence shown here is derived from an EMBL/GenBank/DDBJ whole genome shotgun (WGS) entry which is preliminary data.</text>
</comment>
<keyword evidence="6 8" id="KW-0472">Membrane</keyword>
<dbReference type="AlphaFoldDB" id="A0A8J3NHX9"/>
<feature type="transmembrane region" description="Helical" evidence="8">
    <location>
        <begin position="139"/>
        <end position="162"/>
    </location>
</feature>
<evidence type="ECO:0000256" key="8">
    <source>
        <dbReference type="RuleBase" id="RU361157"/>
    </source>
</evidence>
<evidence type="ECO:0000256" key="3">
    <source>
        <dbReference type="ARBA" id="ARBA00022475"/>
    </source>
</evidence>
<dbReference type="GO" id="GO:0046677">
    <property type="term" value="P:response to antibiotic"/>
    <property type="evidence" value="ECO:0007669"/>
    <property type="project" value="UniProtKB-KW"/>
</dbReference>
<dbReference type="PROSITE" id="PS51012">
    <property type="entry name" value="ABC_TM2"/>
    <property type="match status" value="1"/>
</dbReference>
<evidence type="ECO:0000313" key="11">
    <source>
        <dbReference type="Proteomes" id="UP000601223"/>
    </source>
</evidence>
<feature type="transmembrane region" description="Helical" evidence="8">
    <location>
        <begin position="229"/>
        <end position="248"/>
    </location>
</feature>
<comment type="similarity">
    <text evidence="2 8">Belongs to the ABC-2 integral membrane protein family.</text>
</comment>
<evidence type="ECO:0000313" key="10">
    <source>
        <dbReference type="EMBL" id="GIF79736.1"/>
    </source>
</evidence>
<organism evidence="10 11">
    <name type="scientific">Catellatospora bangladeshensis</name>
    <dbReference type="NCBI Taxonomy" id="310355"/>
    <lineage>
        <taxon>Bacteria</taxon>
        <taxon>Bacillati</taxon>
        <taxon>Actinomycetota</taxon>
        <taxon>Actinomycetes</taxon>
        <taxon>Micromonosporales</taxon>
        <taxon>Micromonosporaceae</taxon>
        <taxon>Catellatospora</taxon>
    </lineage>
</organism>
<feature type="transmembrane region" description="Helical" evidence="8">
    <location>
        <begin position="174"/>
        <end position="192"/>
    </location>
</feature>
<feature type="transmembrane region" description="Helical" evidence="8">
    <location>
        <begin position="60"/>
        <end position="83"/>
    </location>
</feature>
<keyword evidence="4 8" id="KW-0812">Transmembrane</keyword>
<protein>
    <recommendedName>
        <fullName evidence="8">Transport permease protein</fullName>
    </recommendedName>
</protein>
<evidence type="ECO:0000256" key="4">
    <source>
        <dbReference type="ARBA" id="ARBA00022692"/>
    </source>
</evidence>
<dbReference type="EMBL" id="BONF01000008">
    <property type="protein sequence ID" value="GIF79736.1"/>
    <property type="molecule type" value="Genomic_DNA"/>
</dbReference>
<dbReference type="GO" id="GO:0140359">
    <property type="term" value="F:ABC-type transporter activity"/>
    <property type="evidence" value="ECO:0007669"/>
    <property type="project" value="InterPro"/>
</dbReference>
<dbReference type="PANTHER" id="PTHR43077">
    <property type="entry name" value="TRANSPORT PERMEASE YVFS-RELATED"/>
    <property type="match status" value="1"/>
</dbReference>
<accession>A0A8J3NHX9</accession>
<dbReference type="Proteomes" id="UP000601223">
    <property type="component" value="Unassembled WGS sequence"/>
</dbReference>
<keyword evidence="8" id="KW-0813">Transport</keyword>
<dbReference type="Pfam" id="PF01061">
    <property type="entry name" value="ABC2_membrane"/>
    <property type="match status" value="1"/>
</dbReference>
<dbReference type="InterPro" id="IPR000412">
    <property type="entry name" value="ABC_2_transport"/>
</dbReference>
<keyword evidence="3 8" id="KW-1003">Cell membrane</keyword>
<comment type="subcellular location">
    <subcellularLocation>
        <location evidence="1 8">Cell membrane</location>
        <topology evidence="1 8">Multi-pass membrane protein</topology>
    </subcellularLocation>
</comment>
<dbReference type="PIRSF" id="PIRSF006648">
    <property type="entry name" value="DrrB"/>
    <property type="match status" value="1"/>
</dbReference>
<reference evidence="10 11" key="1">
    <citation type="submission" date="2021-01" db="EMBL/GenBank/DDBJ databases">
        <title>Whole genome shotgun sequence of Catellatospora bangladeshensis NBRC 107357.</title>
        <authorList>
            <person name="Komaki H."/>
            <person name="Tamura T."/>
        </authorList>
    </citation>
    <scope>NUCLEOTIDE SEQUENCE [LARGE SCALE GENOMIC DNA]</scope>
    <source>
        <strain evidence="10 11">NBRC 107357</strain>
    </source>
</reference>
<keyword evidence="11" id="KW-1185">Reference proteome</keyword>
<feature type="transmembrane region" description="Helical" evidence="8">
    <location>
        <begin position="29"/>
        <end position="48"/>
    </location>
</feature>
<evidence type="ECO:0000256" key="6">
    <source>
        <dbReference type="ARBA" id="ARBA00023136"/>
    </source>
</evidence>
<dbReference type="InterPro" id="IPR047817">
    <property type="entry name" value="ABC2_TM_bact-type"/>
</dbReference>
<proteinExistence type="inferred from homology"/>
<evidence type="ECO:0000256" key="2">
    <source>
        <dbReference type="ARBA" id="ARBA00007783"/>
    </source>
</evidence>
<evidence type="ECO:0000259" key="9">
    <source>
        <dbReference type="PROSITE" id="PS51012"/>
    </source>
</evidence>
<name>A0A8J3NHX9_9ACTN</name>
<sequence>MTIGAGAGLRDASELARRSLLRTRRAPRTLVLAALLPLLLLLVFGYVLGGSVAVPGYLDFLVPGVLVQAVTLTAGLGAANVAVDVRRGMVDRFRTLPVGSAAVLTGATAADLVRLAVTVTAGAAAGVIAGWRVDGGPAAAAAGFGLLLLSGYALTWASLLLALHARNPGTARRMVYACLIPLAFVSGAVAPTDPMPWWLRPLAEANPVTLTAAALRGLWSGAPGTGLSAYPLALLWPLAVLLLAVPLARRRYRRTVP</sequence>
<gene>
    <name evidence="10" type="ORF">Cba03nite_10850</name>
</gene>
<evidence type="ECO:0000256" key="5">
    <source>
        <dbReference type="ARBA" id="ARBA00022989"/>
    </source>
</evidence>
<evidence type="ECO:0000256" key="1">
    <source>
        <dbReference type="ARBA" id="ARBA00004651"/>
    </source>
</evidence>
<keyword evidence="7" id="KW-0046">Antibiotic resistance</keyword>
<evidence type="ECO:0000256" key="7">
    <source>
        <dbReference type="ARBA" id="ARBA00023251"/>
    </source>
</evidence>
<feature type="domain" description="ABC transmembrane type-2" evidence="9">
    <location>
        <begin position="28"/>
        <end position="255"/>
    </location>
</feature>
<dbReference type="InterPro" id="IPR051328">
    <property type="entry name" value="T7SS_ABC-Transporter"/>
</dbReference>
<dbReference type="InterPro" id="IPR013525">
    <property type="entry name" value="ABC2_TM"/>
</dbReference>
<feature type="transmembrane region" description="Helical" evidence="8">
    <location>
        <begin position="112"/>
        <end position="133"/>
    </location>
</feature>
<dbReference type="PANTHER" id="PTHR43077:SF8">
    <property type="entry name" value="DOXORUBICIN RESISTANCE ABC TRANSPORTER PERMEASE PROTEIN DRRB"/>
    <property type="match status" value="1"/>
</dbReference>
<dbReference type="RefSeq" id="WP_203742634.1">
    <property type="nucleotide sequence ID" value="NZ_BONF01000008.1"/>
</dbReference>
<keyword evidence="5 8" id="KW-1133">Transmembrane helix</keyword>